<dbReference type="GO" id="GO:0050660">
    <property type="term" value="F:flavin adenine dinucleotide binding"/>
    <property type="evidence" value="ECO:0007669"/>
    <property type="project" value="InterPro"/>
</dbReference>
<feature type="domain" description="DUS-like FMN-binding" evidence="14">
    <location>
        <begin position="13"/>
        <end position="312"/>
    </location>
</feature>
<evidence type="ECO:0000313" key="15">
    <source>
        <dbReference type="EMBL" id="AFJ02837.1"/>
    </source>
</evidence>
<evidence type="ECO:0000256" key="5">
    <source>
        <dbReference type="ARBA" id="ARBA00022694"/>
    </source>
</evidence>
<dbReference type="HOGENOM" id="CLU_013299_2_1_6"/>
<evidence type="ECO:0000259" key="14">
    <source>
        <dbReference type="Pfam" id="PF01207"/>
    </source>
</evidence>
<reference evidence="15 16" key="1">
    <citation type="journal article" date="2012" name="J. Bacteriol.">
        <title>Complete genome sequences of Methylophaga sp. strain JAM1 and Methylophaga sp. strain JAM7.</title>
        <authorList>
            <person name="Villeneuve C."/>
            <person name="Martineau C."/>
            <person name="Mauffrey F."/>
            <person name="Villemur R."/>
        </authorList>
    </citation>
    <scope>NUCLEOTIDE SEQUENCE [LARGE SCALE GENOMIC DNA]</scope>
    <source>
        <strain evidence="15 16">JAM7</strain>
    </source>
</reference>
<protein>
    <recommendedName>
        <fullName evidence="10">tRNA-dihydrouridine(20/20a) synthase</fullName>
        <ecNumber evidence="10">1.3.1.91</ecNumber>
    </recommendedName>
    <alternativeName>
        <fullName evidence="10">U20-specific dihydrouridine synthase</fullName>
        <shortName evidence="10">U20-specific Dus</shortName>
    </alternativeName>
    <alternativeName>
        <fullName evidence="10">tRNA-dihydrouridine synthase A</fullName>
    </alternativeName>
</protein>
<dbReference type="OrthoDB" id="9783413at2"/>
<keyword evidence="4 10" id="KW-0288">FMN</keyword>
<feature type="binding site" evidence="10 13">
    <location>
        <position position="137"/>
    </location>
    <ligand>
        <name>FMN</name>
        <dbReference type="ChEBI" id="CHEBI:58210"/>
    </ligand>
</feature>
<feature type="active site" description="Proton donor" evidence="10 12">
    <location>
        <position position="98"/>
    </location>
</feature>
<evidence type="ECO:0000313" key="16">
    <source>
        <dbReference type="Proteomes" id="UP000009145"/>
    </source>
</evidence>
<evidence type="ECO:0000256" key="1">
    <source>
        <dbReference type="ARBA" id="ARBA00001917"/>
    </source>
</evidence>
<feature type="binding site" evidence="10 13">
    <location>
        <position position="169"/>
    </location>
    <ligand>
        <name>FMN</name>
        <dbReference type="ChEBI" id="CHEBI:58210"/>
    </ligand>
</feature>
<evidence type="ECO:0000256" key="4">
    <source>
        <dbReference type="ARBA" id="ARBA00022643"/>
    </source>
</evidence>
<keyword evidence="5 10" id="KW-0819">tRNA processing</keyword>
<dbReference type="GO" id="GO:0102264">
    <property type="term" value="F:tRNA-dihydrouridine20 synthase activity"/>
    <property type="evidence" value="ECO:0007669"/>
    <property type="project" value="UniProtKB-EC"/>
</dbReference>
<evidence type="ECO:0000256" key="2">
    <source>
        <dbReference type="ARBA" id="ARBA00022555"/>
    </source>
</evidence>
<feature type="binding site" evidence="10">
    <location>
        <begin position="15"/>
        <end position="17"/>
    </location>
    <ligand>
        <name>FMN</name>
        <dbReference type="ChEBI" id="CHEBI:58210"/>
    </ligand>
</feature>
<evidence type="ECO:0000256" key="6">
    <source>
        <dbReference type="ARBA" id="ARBA00022857"/>
    </source>
</evidence>
<keyword evidence="8 10" id="KW-0560">Oxidoreductase</keyword>
<feature type="site" description="Interacts with tRNA" evidence="10">
    <location>
        <position position="184"/>
    </location>
</feature>
<dbReference type="RefSeq" id="WP_014704257.1">
    <property type="nucleotide sequence ID" value="NC_017856.1"/>
</dbReference>
<feature type="site" description="Interacts with tRNA" evidence="10">
    <location>
        <position position="95"/>
    </location>
</feature>
<sequence>MNTALKLAHRLSVAPMLDWTDRDFRYLCRLLSKRAMLYTEMVTTGALLHGDVARFLAHDAQEYPLALQLGGSDPEDLATCAKLAESAGFQEINLNIGCPSDRVQNGQFGACLMASPELVADGIAAMKAAVRIPVTVKTRLGIDDQDSYAFLWQFVNAVNQAGADALILHARKAWLQGLSPKQNREIPSLDYDRVYQIKADFPELHLDINGGIQTLEQAACHLEKVDGVMIGRAVYNQPHLLAWVDQKLFGDDTPVISETEVVESMIPYIERRLDEGRPLKSITRHMLGLFQGQPGARRWRRHLSENAHLSGADTGVIREALKQLS</sequence>
<dbReference type="NCBIfam" id="TIGR00742">
    <property type="entry name" value="yjbN"/>
    <property type="match status" value="1"/>
</dbReference>
<gene>
    <name evidence="10" type="primary">dusA</name>
    <name evidence="15" type="ordered locus">Q7C_1690</name>
</gene>
<feature type="binding site" evidence="10 13">
    <location>
        <position position="68"/>
    </location>
    <ligand>
        <name>FMN</name>
        <dbReference type="ChEBI" id="CHEBI:58210"/>
    </ligand>
</feature>
<dbReference type="SUPFAM" id="SSF51395">
    <property type="entry name" value="FMN-linked oxidoreductases"/>
    <property type="match status" value="1"/>
</dbReference>
<dbReference type="GO" id="GO:0010181">
    <property type="term" value="F:FMN binding"/>
    <property type="evidence" value="ECO:0007669"/>
    <property type="project" value="UniProtKB-UniRule"/>
</dbReference>
<evidence type="ECO:0000256" key="7">
    <source>
        <dbReference type="ARBA" id="ARBA00022884"/>
    </source>
</evidence>
<evidence type="ECO:0000256" key="13">
    <source>
        <dbReference type="PIRSR" id="PIRSR006621-2"/>
    </source>
</evidence>
<dbReference type="KEGG" id="mec:Q7C_1690"/>
<evidence type="ECO:0000256" key="9">
    <source>
        <dbReference type="ARBA" id="ARBA00058013"/>
    </source>
</evidence>
<accession>I1YIU4</accession>
<dbReference type="PROSITE" id="PS01136">
    <property type="entry name" value="UPF0034"/>
    <property type="match status" value="1"/>
</dbReference>
<comment type="catalytic activity">
    <reaction evidence="10">
        <text>5,6-dihydrouridine(20a) in tRNA + NADP(+) = uridine(20a) in tRNA + NADPH + H(+)</text>
        <dbReference type="Rhea" id="RHEA:53344"/>
        <dbReference type="Rhea" id="RHEA-COMP:13535"/>
        <dbReference type="Rhea" id="RHEA-COMP:13536"/>
        <dbReference type="ChEBI" id="CHEBI:15378"/>
        <dbReference type="ChEBI" id="CHEBI:57783"/>
        <dbReference type="ChEBI" id="CHEBI:58349"/>
        <dbReference type="ChEBI" id="CHEBI:65315"/>
        <dbReference type="ChEBI" id="CHEBI:74443"/>
    </reaction>
</comment>
<keyword evidence="7 10" id="KW-0694">RNA-binding</keyword>
<dbReference type="PIRSF" id="PIRSF006621">
    <property type="entry name" value="Dus"/>
    <property type="match status" value="1"/>
</dbReference>
<feature type="site" description="Interacts with tRNA; defines subfamily-specific binding signature" evidence="10">
    <location>
        <position position="300"/>
    </location>
</feature>
<dbReference type="PANTHER" id="PTHR42907">
    <property type="entry name" value="FMN-LINKED OXIDOREDUCTASES SUPERFAMILY PROTEIN"/>
    <property type="match status" value="1"/>
</dbReference>
<dbReference type="Proteomes" id="UP000009145">
    <property type="component" value="Chromosome"/>
</dbReference>
<comment type="function">
    <text evidence="9 10">Catalyzes the synthesis of 5,6-dihydrouridine (D), a modified base found in the D-loop of most tRNAs, via the reduction of the C5-C6 double bond in target uridines. Specifically modifies U20 and U20a in tRNAs.</text>
</comment>
<keyword evidence="3 10" id="KW-0285">Flavoprotein</keyword>
<dbReference type="EC" id="1.3.1.91" evidence="10"/>
<dbReference type="PATRIC" id="fig|754477.3.peg.1666"/>
<dbReference type="GO" id="GO:0000049">
    <property type="term" value="F:tRNA binding"/>
    <property type="evidence" value="ECO:0007669"/>
    <property type="project" value="UniProtKB-UniRule"/>
</dbReference>
<evidence type="ECO:0000256" key="8">
    <source>
        <dbReference type="ARBA" id="ARBA00023002"/>
    </source>
</evidence>
<dbReference type="PANTHER" id="PTHR42907:SF1">
    <property type="entry name" value="FMN-LINKED OXIDOREDUCTASES SUPERFAMILY PROTEIN"/>
    <property type="match status" value="1"/>
</dbReference>
<dbReference type="NCBIfam" id="NF008774">
    <property type="entry name" value="PRK11815.1"/>
    <property type="match status" value="1"/>
</dbReference>
<dbReference type="InterPro" id="IPR004653">
    <property type="entry name" value="DusA"/>
</dbReference>
<comment type="similarity">
    <text evidence="11">Belongs to the dus family.</text>
</comment>
<evidence type="ECO:0000256" key="3">
    <source>
        <dbReference type="ARBA" id="ARBA00022630"/>
    </source>
</evidence>
<dbReference type="InterPro" id="IPR018517">
    <property type="entry name" value="tRNA_hU_synthase_CS"/>
</dbReference>
<dbReference type="FunFam" id="3.20.20.70:FF:000083">
    <property type="entry name" value="tRNA-dihydrouridine(20/20a) synthase"/>
    <property type="match status" value="1"/>
</dbReference>
<keyword evidence="16" id="KW-1185">Reference proteome</keyword>
<dbReference type="EMBL" id="CP003380">
    <property type="protein sequence ID" value="AFJ02837.1"/>
    <property type="molecule type" value="Genomic_DNA"/>
</dbReference>
<evidence type="ECO:0000256" key="10">
    <source>
        <dbReference type="HAMAP-Rule" id="MF_02041"/>
    </source>
</evidence>
<dbReference type="CDD" id="cd02801">
    <property type="entry name" value="DUS_like_FMN"/>
    <property type="match status" value="1"/>
</dbReference>
<feature type="site" description="Interacts with tRNA; defines subfamily-specific binding signature" evidence="10">
    <location>
        <position position="181"/>
    </location>
</feature>
<dbReference type="STRING" id="754477.Q7C_1690"/>
<dbReference type="Pfam" id="PF01207">
    <property type="entry name" value="Dus"/>
    <property type="match status" value="1"/>
</dbReference>
<keyword evidence="13" id="KW-0547">Nucleotide-binding</keyword>
<dbReference type="GO" id="GO:0102266">
    <property type="term" value="F:tRNA-dihydrouridine20a synthase activity"/>
    <property type="evidence" value="ECO:0007669"/>
    <property type="project" value="RHEA"/>
</dbReference>
<comment type="similarity">
    <text evidence="10">Belongs to the Dus family. DusA subfamily.</text>
</comment>
<dbReference type="InterPro" id="IPR001269">
    <property type="entry name" value="DUS_fam"/>
</dbReference>
<organism evidence="15 16">
    <name type="scientific">Methylophaga frappieri (strain ATCC BAA-2434 / DSM 25690 / JAM7)</name>
    <dbReference type="NCBI Taxonomy" id="754477"/>
    <lineage>
        <taxon>Bacteria</taxon>
        <taxon>Pseudomonadati</taxon>
        <taxon>Pseudomonadota</taxon>
        <taxon>Gammaproteobacteria</taxon>
        <taxon>Thiotrichales</taxon>
        <taxon>Piscirickettsiaceae</taxon>
        <taxon>Methylophaga</taxon>
    </lineage>
</organism>
<dbReference type="InterPro" id="IPR035587">
    <property type="entry name" value="DUS-like_FMN-bd"/>
</dbReference>
<keyword evidence="6 10" id="KW-0521">NADP</keyword>
<dbReference type="eggNOG" id="COG0042">
    <property type="taxonomic scope" value="Bacteria"/>
</dbReference>
<feature type="site" description="Interacts with tRNA; defines subfamily-specific binding signature" evidence="10">
    <location>
        <position position="297"/>
    </location>
</feature>
<comment type="catalytic activity">
    <reaction evidence="10">
        <text>5,6-dihydrouridine(20) in tRNA + NAD(+) = uridine(20) in tRNA + NADH + H(+)</text>
        <dbReference type="Rhea" id="RHEA:53340"/>
        <dbReference type="Rhea" id="RHEA-COMP:13533"/>
        <dbReference type="Rhea" id="RHEA-COMP:13534"/>
        <dbReference type="ChEBI" id="CHEBI:15378"/>
        <dbReference type="ChEBI" id="CHEBI:57540"/>
        <dbReference type="ChEBI" id="CHEBI:57945"/>
        <dbReference type="ChEBI" id="CHEBI:65315"/>
        <dbReference type="ChEBI" id="CHEBI:74443"/>
        <dbReference type="EC" id="1.3.1.91"/>
    </reaction>
</comment>
<feature type="binding site" evidence="10 13">
    <location>
        <begin position="231"/>
        <end position="232"/>
    </location>
    <ligand>
        <name>FMN</name>
        <dbReference type="ChEBI" id="CHEBI:58210"/>
    </ligand>
</feature>
<dbReference type="Gene3D" id="1.20.120.1460">
    <property type="match status" value="1"/>
</dbReference>
<proteinExistence type="inferred from homology"/>
<feature type="binding site" evidence="10 13">
    <location>
        <begin position="209"/>
        <end position="211"/>
    </location>
    <ligand>
        <name>FMN</name>
        <dbReference type="ChEBI" id="CHEBI:58210"/>
    </ligand>
</feature>
<evidence type="ECO:0000256" key="11">
    <source>
        <dbReference type="PIRNR" id="PIRNR006621"/>
    </source>
</evidence>
<comment type="catalytic activity">
    <reaction evidence="10">
        <text>5,6-dihydrouridine(20) in tRNA + NADP(+) = uridine(20) in tRNA + NADPH + H(+)</text>
        <dbReference type="Rhea" id="RHEA:53336"/>
        <dbReference type="Rhea" id="RHEA-COMP:13533"/>
        <dbReference type="Rhea" id="RHEA-COMP:13534"/>
        <dbReference type="ChEBI" id="CHEBI:15378"/>
        <dbReference type="ChEBI" id="CHEBI:57783"/>
        <dbReference type="ChEBI" id="CHEBI:58349"/>
        <dbReference type="ChEBI" id="CHEBI:65315"/>
        <dbReference type="ChEBI" id="CHEBI:74443"/>
        <dbReference type="EC" id="1.3.1.91"/>
    </reaction>
</comment>
<evidence type="ECO:0000256" key="12">
    <source>
        <dbReference type="PIRSR" id="PIRSR006621-1"/>
    </source>
</evidence>
<dbReference type="HAMAP" id="MF_02041">
    <property type="entry name" value="DusA_subfam"/>
    <property type="match status" value="1"/>
</dbReference>
<dbReference type="Gene3D" id="3.20.20.70">
    <property type="entry name" value="Aldolase class I"/>
    <property type="match status" value="1"/>
</dbReference>
<dbReference type="AlphaFoldDB" id="I1YIU4"/>
<name>I1YIU4_METFJ</name>
<comment type="catalytic activity">
    <reaction evidence="10">
        <text>5,6-dihydrouridine(20a) in tRNA + NAD(+) = uridine(20a) in tRNA + NADH + H(+)</text>
        <dbReference type="Rhea" id="RHEA:53348"/>
        <dbReference type="Rhea" id="RHEA-COMP:13535"/>
        <dbReference type="Rhea" id="RHEA-COMP:13536"/>
        <dbReference type="ChEBI" id="CHEBI:15378"/>
        <dbReference type="ChEBI" id="CHEBI:57540"/>
        <dbReference type="ChEBI" id="CHEBI:57945"/>
        <dbReference type="ChEBI" id="CHEBI:65315"/>
        <dbReference type="ChEBI" id="CHEBI:74443"/>
    </reaction>
</comment>
<keyword evidence="2 10" id="KW-0820">tRNA-binding</keyword>
<dbReference type="InterPro" id="IPR013785">
    <property type="entry name" value="Aldolase_TIM"/>
</dbReference>
<comment type="cofactor">
    <cofactor evidence="1 10 11 13">
        <name>FMN</name>
        <dbReference type="ChEBI" id="CHEBI:58210"/>
    </cofactor>
</comment>